<evidence type="ECO:0000313" key="12">
    <source>
        <dbReference type="Proteomes" id="UP001367508"/>
    </source>
</evidence>
<evidence type="ECO:0000256" key="2">
    <source>
        <dbReference type="ARBA" id="ARBA00022701"/>
    </source>
</evidence>
<comment type="similarity">
    <text evidence="1">Belongs to the TRAFAC class myosin-kinesin ATPase superfamily. Kinesin family. KIN-14 subfamily.</text>
</comment>
<dbReference type="InterPro" id="IPR027640">
    <property type="entry name" value="Kinesin-like_fam"/>
</dbReference>
<dbReference type="SMART" id="SM00033">
    <property type="entry name" value="CH"/>
    <property type="match status" value="1"/>
</dbReference>
<dbReference type="Proteomes" id="UP001367508">
    <property type="component" value="Unassembled WGS sequence"/>
</dbReference>
<dbReference type="PANTHER" id="PTHR47972">
    <property type="entry name" value="KINESIN-LIKE PROTEIN KLP-3"/>
    <property type="match status" value="1"/>
</dbReference>
<dbReference type="Gene3D" id="1.10.418.10">
    <property type="entry name" value="Calponin-like domain"/>
    <property type="match status" value="1"/>
</dbReference>
<evidence type="ECO:0000256" key="6">
    <source>
        <dbReference type="ARBA" id="ARBA00023175"/>
    </source>
</evidence>
<feature type="region of interest" description="Disordered" evidence="8">
    <location>
        <begin position="954"/>
        <end position="1023"/>
    </location>
</feature>
<keyword evidence="6 7" id="KW-0505">Motor protein</keyword>
<dbReference type="PROSITE" id="PS50067">
    <property type="entry name" value="KINESIN_MOTOR_2"/>
    <property type="match status" value="1"/>
</dbReference>
<evidence type="ECO:0000313" key="11">
    <source>
        <dbReference type="EMBL" id="KAK7337711.1"/>
    </source>
</evidence>
<dbReference type="CDD" id="cd01366">
    <property type="entry name" value="KISc_C_terminal"/>
    <property type="match status" value="1"/>
</dbReference>
<reference evidence="11 12" key="1">
    <citation type="submission" date="2024-01" db="EMBL/GenBank/DDBJ databases">
        <title>The genomes of 5 underutilized Papilionoideae crops provide insights into root nodulation and disease resistanc.</title>
        <authorList>
            <person name="Jiang F."/>
        </authorList>
    </citation>
    <scope>NUCLEOTIDE SEQUENCE [LARGE SCALE GENOMIC DNA]</scope>
    <source>
        <strain evidence="11">LVBAO_FW01</strain>
        <tissue evidence="11">Leaves</tissue>
    </source>
</reference>
<protein>
    <recommendedName>
        <fullName evidence="13">Kinesin family member C1</fullName>
    </recommendedName>
</protein>
<feature type="compositionally biased region" description="Basic and acidic residues" evidence="8">
    <location>
        <begin position="872"/>
        <end position="898"/>
    </location>
</feature>
<evidence type="ECO:0000256" key="7">
    <source>
        <dbReference type="PROSITE-ProRule" id="PRU00283"/>
    </source>
</evidence>
<keyword evidence="4 7" id="KW-0067">ATP-binding</keyword>
<dbReference type="SMART" id="SM00129">
    <property type="entry name" value="KISc"/>
    <property type="match status" value="1"/>
</dbReference>
<dbReference type="GO" id="GO:0005874">
    <property type="term" value="C:microtubule"/>
    <property type="evidence" value="ECO:0007669"/>
    <property type="project" value="UniProtKB-KW"/>
</dbReference>
<dbReference type="SUPFAM" id="SSF47576">
    <property type="entry name" value="Calponin-homology domain, CH-domain"/>
    <property type="match status" value="1"/>
</dbReference>
<feature type="compositionally biased region" description="Polar residues" evidence="8">
    <location>
        <begin position="834"/>
        <end position="847"/>
    </location>
</feature>
<keyword evidence="3 7" id="KW-0547">Nucleotide-binding</keyword>
<comment type="caution">
    <text evidence="11">The sequence shown here is derived from an EMBL/GenBank/DDBJ whole genome shotgun (WGS) entry which is preliminary data.</text>
</comment>
<accession>A0AAN9LKN9</accession>
<dbReference type="PRINTS" id="PR00380">
    <property type="entry name" value="KINESINHEAVY"/>
</dbReference>
<dbReference type="Gene3D" id="3.40.850.10">
    <property type="entry name" value="Kinesin motor domain"/>
    <property type="match status" value="1"/>
</dbReference>
<keyword evidence="12" id="KW-1185">Reference proteome</keyword>
<dbReference type="InterPro" id="IPR027417">
    <property type="entry name" value="P-loop_NTPase"/>
</dbReference>
<feature type="binding site" evidence="7">
    <location>
        <begin position="542"/>
        <end position="549"/>
    </location>
    <ligand>
        <name>ATP</name>
        <dbReference type="ChEBI" id="CHEBI:30616"/>
    </ligand>
</feature>
<feature type="compositionally biased region" description="Polar residues" evidence="8">
    <location>
        <begin position="817"/>
        <end position="826"/>
    </location>
</feature>
<dbReference type="PROSITE" id="PS50021">
    <property type="entry name" value="CH"/>
    <property type="match status" value="1"/>
</dbReference>
<dbReference type="PROSITE" id="PS00411">
    <property type="entry name" value="KINESIN_MOTOR_1"/>
    <property type="match status" value="1"/>
</dbReference>
<evidence type="ECO:0008006" key="13">
    <source>
        <dbReference type="Google" id="ProtNLM"/>
    </source>
</evidence>
<evidence type="ECO:0000256" key="8">
    <source>
        <dbReference type="SAM" id="MobiDB-lite"/>
    </source>
</evidence>
<dbReference type="InterPro" id="IPR036872">
    <property type="entry name" value="CH_dom_sf"/>
</dbReference>
<feature type="domain" description="Calponin-homology (CH)" evidence="9">
    <location>
        <begin position="38"/>
        <end position="160"/>
    </location>
</feature>
<name>A0AAN9LKN9_CANGL</name>
<organism evidence="11 12">
    <name type="scientific">Canavalia gladiata</name>
    <name type="common">Sword bean</name>
    <name type="synonym">Dolichos gladiatus</name>
    <dbReference type="NCBI Taxonomy" id="3824"/>
    <lineage>
        <taxon>Eukaryota</taxon>
        <taxon>Viridiplantae</taxon>
        <taxon>Streptophyta</taxon>
        <taxon>Embryophyta</taxon>
        <taxon>Tracheophyta</taxon>
        <taxon>Spermatophyta</taxon>
        <taxon>Magnoliopsida</taxon>
        <taxon>eudicotyledons</taxon>
        <taxon>Gunneridae</taxon>
        <taxon>Pentapetalae</taxon>
        <taxon>rosids</taxon>
        <taxon>fabids</taxon>
        <taxon>Fabales</taxon>
        <taxon>Fabaceae</taxon>
        <taxon>Papilionoideae</taxon>
        <taxon>50 kb inversion clade</taxon>
        <taxon>NPAAA clade</taxon>
        <taxon>indigoferoid/millettioid clade</taxon>
        <taxon>Phaseoleae</taxon>
        <taxon>Canavalia</taxon>
    </lineage>
</organism>
<dbReference type="SUPFAM" id="SSF52540">
    <property type="entry name" value="P-loop containing nucleoside triphosphate hydrolases"/>
    <property type="match status" value="1"/>
</dbReference>
<dbReference type="InterPro" id="IPR019821">
    <property type="entry name" value="Kinesin_motor_CS"/>
</dbReference>
<dbReference type="GO" id="GO:0008017">
    <property type="term" value="F:microtubule binding"/>
    <property type="evidence" value="ECO:0007669"/>
    <property type="project" value="InterPro"/>
</dbReference>
<dbReference type="PANTHER" id="PTHR47972:SF12">
    <property type="entry name" value="KINESIN-LIKE PROTEIN KIN-14H"/>
    <property type="match status" value="1"/>
</dbReference>
<dbReference type="InterPro" id="IPR001752">
    <property type="entry name" value="Kinesin_motor_dom"/>
</dbReference>
<dbReference type="Pfam" id="PF00225">
    <property type="entry name" value="Kinesin"/>
    <property type="match status" value="1"/>
</dbReference>
<dbReference type="GO" id="GO:0003777">
    <property type="term" value="F:microtubule motor activity"/>
    <property type="evidence" value="ECO:0007669"/>
    <property type="project" value="InterPro"/>
</dbReference>
<dbReference type="GO" id="GO:0016887">
    <property type="term" value="F:ATP hydrolysis activity"/>
    <property type="evidence" value="ECO:0007669"/>
    <property type="project" value="UniProtKB-ARBA"/>
</dbReference>
<dbReference type="GO" id="GO:0005524">
    <property type="term" value="F:ATP binding"/>
    <property type="evidence" value="ECO:0007669"/>
    <property type="project" value="UniProtKB-UniRule"/>
</dbReference>
<dbReference type="Pfam" id="PF00307">
    <property type="entry name" value="CH"/>
    <property type="match status" value="1"/>
</dbReference>
<evidence type="ECO:0000259" key="9">
    <source>
        <dbReference type="PROSITE" id="PS50021"/>
    </source>
</evidence>
<dbReference type="InterPro" id="IPR036961">
    <property type="entry name" value="Kinesin_motor_dom_sf"/>
</dbReference>
<dbReference type="EMBL" id="JAYMYQ010000004">
    <property type="protein sequence ID" value="KAK7337711.1"/>
    <property type="molecule type" value="Genomic_DNA"/>
</dbReference>
<dbReference type="GO" id="GO:0007018">
    <property type="term" value="P:microtubule-based movement"/>
    <property type="evidence" value="ECO:0007669"/>
    <property type="project" value="InterPro"/>
</dbReference>
<sequence length="1070" mass="118720">MGTEQVLFSVVSVVEDVLQQHGVRLDVNLASRKAEEASLRRYEAAGWLRKTVGVVGGKDLPAEPSEEHFRMGLRSGIILCNVLNKIQPQAVPKVVEGPGDSVLIPDGAALSAYQYFENVRNFLVAVEEMGLPTFEASDLEQGGNSSRIVDCVLALKSYAEKKFGVGWKYGGVGNPKPPASGKPILRKNSEPFLKSSRTTSIGDRDGYMSDPSSYSDPGNDRNEGGSFSTLNSLVREYLYDKRPEEIPFAVESLLSKVMEEFEHRMQIQQIMCKTTQQDKAPSETEYSISKVASVDGEIMKMEEKEDGQDVQEQDKQEECHEEKEECDEEKEKCDEEKEECDEEKEECDEEKEECDEEKEECDEEKYNDHEESSNVEQKNQSLILKQQKLVEQQHRSIQELRNIIHQTKAGMVLLQNEYKKEVIYLSKNLQTVASAASGYQKVLEENRKLYNIVQDLKGNIRVYCRVRPFLGGQPSHSSTVSNVEEGSISIITPAKYGKEGKKIFNFNKVFGPCATQGEVFSDTQPLIRSVLDGYNVCIFAYGQTGSGKTFTMSGPDNLTEDTLGVNYRALGDLFYLSEQRKDTISYEISVQMLEIYNEQVRDLLATDEIRNSSHNGINVPDANLVPVSCTSDVINLMNLGHKNRAVGATAMNDRSSRSHSCLTVHVQGKNLTSGSTSRGSMHLVDLAGSERADKTEAKGDRLKEAQYINKSLSALGDVISSLALKNTHVPYRNSKLTQLLQDSLGGQAKTLMFVHISPELEALGETLSTLKFAERVSTVELGTARVNKDNADVKELKEQIASLKAALARKEGEGEQFQHSSVNSSPERPKLKSYASSPIMQRASTSGVRKLPKDDSSSLEGTKKAATTLKRRSLDLHDMYRRPRVGSEGKEDDKESVGDWVDKISMNRNDSLTSDDSLVGQWEAETKQFSPLLSPTSLSGFDLATTDDSDELEIATSDSSESDLLWSSHAPKPTTAPNGLASKAKKPTSLRLPKNPEPRSMIPSLIPTPSKKQPIAQARKNPVSGDLRRRIGNAKVYRHLILTSLLPKCCLLRFRKRTASAHAFADLQCT</sequence>
<feature type="compositionally biased region" description="Basic and acidic residues" evidence="8">
    <location>
        <begin position="312"/>
        <end position="335"/>
    </location>
</feature>
<proteinExistence type="inferred from homology"/>
<gene>
    <name evidence="11" type="ORF">VNO77_18297</name>
</gene>
<feature type="region of interest" description="Disordered" evidence="8">
    <location>
        <begin position="303"/>
        <end position="379"/>
    </location>
</feature>
<keyword evidence="5" id="KW-0175">Coiled coil</keyword>
<feature type="compositionally biased region" description="Acidic residues" evidence="8">
    <location>
        <begin position="336"/>
        <end position="363"/>
    </location>
</feature>
<dbReference type="FunFam" id="3.40.850.10:FF:000045">
    <property type="entry name" value="Kinesin-like protein KIN-14I isoform A"/>
    <property type="match status" value="1"/>
</dbReference>
<dbReference type="AlphaFoldDB" id="A0AAN9LKN9"/>
<feature type="region of interest" description="Disordered" evidence="8">
    <location>
        <begin position="178"/>
        <end position="227"/>
    </location>
</feature>
<feature type="region of interest" description="Disordered" evidence="8">
    <location>
        <begin position="811"/>
        <end position="898"/>
    </location>
</feature>
<dbReference type="CDD" id="cd21203">
    <property type="entry name" value="CH_AtKIN14-like"/>
    <property type="match status" value="1"/>
</dbReference>
<feature type="domain" description="Kinesin motor" evidence="10">
    <location>
        <begin position="459"/>
        <end position="779"/>
    </location>
</feature>
<evidence type="ECO:0000259" key="10">
    <source>
        <dbReference type="PROSITE" id="PS50067"/>
    </source>
</evidence>
<evidence type="ECO:0000256" key="5">
    <source>
        <dbReference type="ARBA" id="ARBA00023054"/>
    </source>
</evidence>
<dbReference type="InterPro" id="IPR001715">
    <property type="entry name" value="CH_dom"/>
</dbReference>
<feature type="compositionally biased region" description="Low complexity" evidence="8">
    <location>
        <begin position="957"/>
        <end position="968"/>
    </location>
</feature>
<evidence type="ECO:0000256" key="1">
    <source>
        <dbReference type="ARBA" id="ARBA00010899"/>
    </source>
</evidence>
<evidence type="ECO:0000256" key="3">
    <source>
        <dbReference type="ARBA" id="ARBA00022741"/>
    </source>
</evidence>
<evidence type="ECO:0000256" key="4">
    <source>
        <dbReference type="ARBA" id="ARBA00022840"/>
    </source>
</evidence>
<keyword evidence="2" id="KW-0493">Microtubule</keyword>